<evidence type="ECO:0000256" key="1">
    <source>
        <dbReference type="ARBA" id="ARBA00007120"/>
    </source>
</evidence>
<evidence type="ECO:0000313" key="3">
    <source>
        <dbReference type="EMBL" id="NIH58652.1"/>
    </source>
</evidence>
<name>A0ABX0SJQ2_9ACTN</name>
<dbReference type="Gene3D" id="3.90.280.10">
    <property type="entry name" value="PEBP-like"/>
    <property type="match status" value="1"/>
</dbReference>
<keyword evidence="4" id="KW-1185">Reference proteome</keyword>
<evidence type="ECO:0000313" key="4">
    <source>
        <dbReference type="Proteomes" id="UP000749311"/>
    </source>
</evidence>
<organism evidence="3 4">
    <name type="scientific">Brooklawnia cerclae</name>
    <dbReference type="NCBI Taxonomy" id="349934"/>
    <lineage>
        <taxon>Bacteria</taxon>
        <taxon>Bacillati</taxon>
        <taxon>Actinomycetota</taxon>
        <taxon>Actinomycetes</taxon>
        <taxon>Propionibacteriales</taxon>
        <taxon>Propionibacteriaceae</taxon>
        <taxon>Brooklawnia</taxon>
    </lineage>
</organism>
<proteinExistence type="inferred from homology"/>
<sequence length="149" mass="15981">MAPDFMRLQLTSPDFGPEERLADAFTQSGENRTPRLEVTGIPQGTAELAIIVHDPDAPRPHGFTHWTLYGLPAQDGPIVPDEGRPGPNDAGGIGYTGPKPPSGHGVHHYFFFVYALSRPVAGAPSRLDFLDGYADAVLAVSRLVGTYSN</sequence>
<dbReference type="Pfam" id="PF01161">
    <property type="entry name" value="PBP"/>
    <property type="match status" value="1"/>
</dbReference>
<dbReference type="InterPro" id="IPR008914">
    <property type="entry name" value="PEBP"/>
</dbReference>
<dbReference type="RefSeq" id="WP_167171500.1">
    <property type="nucleotide sequence ID" value="NZ_BAAAOO010000006.1"/>
</dbReference>
<dbReference type="SUPFAM" id="SSF49777">
    <property type="entry name" value="PEBP-like"/>
    <property type="match status" value="1"/>
</dbReference>
<gene>
    <name evidence="3" type="ORF">FB473_003349</name>
</gene>
<dbReference type="PANTHER" id="PTHR30289:SF1">
    <property type="entry name" value="PEBP (PHOSPHATIDYLETHANOLAMINE-BINDING PROTEIN) FAMILY PROTEIN"/>
    <property type="match status" value="1"/>
</dbReference>
<dbReference type="EMBL" id="JAAMOZ010000004">
    <property type="protein sequence ID" value="NIH58652.1"/>
    <property type="molecule type" value="Genomic_DNA"/>
</dbReference>
<evidence type="ECO:0008006" key="5">
    <source>
        <dbReference type="Google" id="ProtNLM"/>
    </source>
</evidence>
<evidence type="ECO:0000256" key="2">
    <source>
        <dbReference type="SAM" id="MobiDB-lite"/>
    </source>
</evidence>
<feature type="region of interest" description="Disordered" evidence="2">
    <location>
        <begin position="74"/>
        <end position="99"/>
    </location>
</feature>
<comment type="caution">
    <text evidence="3">The sequence shown here is derived from an EMBL/GenBank/DDBJ whole genome shotgun (WGS) entry which is preliminary data.</text>
</comment>
<comment type="similarity">
    <text evidence="1">Belongs to the UPF0098 family.</text>
</comment>
<protein>
    <recommendedName>
        <fullName evidence="5">YbhB/YbcL family Raf kinase inhibitor-like protein</fullName>
    </recommendedName>
</protein>
<dbReference type="InterPro" id="IPR005247">
    <property type="entry name" value="YbhB_YbcL/LppC-like"/>
</dbReference>
<dbReference type="CDD" id="cd00865">
    <property type="entry name" value="PEBP_bact_arch"/>
    <property type="match status" value="1"/>
</dbReference>
<dbReference type="NCBIfam" id="TIGR00481">
    <property type="entry name" value="YbhB/YbcL family Raf kinase inhibitor-like protein"/>
    <property type="match status" value="1"/>
</dbReference>
<reference evidence="3 4" key="1">
    <citation type="submission" date="2020-02" db="EMBL/GenBank/DDBJ databases">
        <title>Sequencing the genomes of 1000 actinobacteria strains.</title>
        <authorList>
            <person name="Klenk H.-P."/>
        </authorList>
    </citation>
    <scope>NUCLEOTIDE SEQUENCE [LARGE SCALE GENOMIC DNA]</scope>
    <source>
        <strain evidence="3 4">DSM 19609</strain>
    </source>
</reference>
<dbReference type="InterPro" id="IPR036610">
    <property type="entry name" value="PEBP-like_sf"/>
</dbReference>
<accession>A0ABX0SJQ2</accession>
<dbReference type="PANTHER" id="PTHR30289">
    <property type="entry name" value="UNCHARACTERIZED PROTEIN YBCL-RELATED"/>
    <property type="match status" value="1"/>
</dbReference>
<dbReference type="Proteomes" id="UP000749311">
    <property type="component" value="Unassembled WGS sequence"/>
</dbReference>